<accession>A0A4P2Q062</accession>
<dbReference type="InterPro" id="IPR005467">
    <property type="entry name" value="His_kinase_dom"/>
</dbReference>
<dbReference type="Pfam" id="PF02518">
    <property type="entry name" value="HATPase_c"/>
    <property type="match status" value="1"/>
</dbReference>
<feature type="modified residue" description="4-aspartylphosphate" evidence="4">
    <location>
        <position position="52"/>
    </location>
</feature>
<dbReference type="EMBL" id="CP012670">
    <property type="protein sequence ID" value="AUX22520.1"/>
    <property type="molecule type" value="Genomic_DNA"/>
</dbReference>
<dbReference type="Pfam" id="PF00072">
    <property type="entry name" value="Response_reg"/>
    <property type="match status" value="1"/>
</dbReference>
<dbReference type="PRINTS" id="PR00344">
    <property type="entry name" value="BCTRLSENSOR"/>
</dbReference>
<sequence>MIKVIAVDDVAENLVALEALLRRPGLQILTARSGTDALELLLVHEVALALIDVQMPGMCGFELAELMRGAPRTSAVPIIFVTAAPHDRTRLFRGYEAGAVDFLHKPIEPHVLRSKVDVFVDLHRHKQRLDEQVGLLQQALQLNETLAAVLGHDLRSPLSAITTAASMILRGPPEPAAQRAAERILRCSARMARLIEHLLCYSRTRLGQELPIEPRPVDLMSLCAAVLDEQEPGAAGRFHLRGEGDPGGHWDPDRLAQILSNLIGNALRHGASGTPIEVRVDGSRREEVRLRVRNQGAIPPEILPNIFEPFRTTAGGRAATDGLGLGLYIVQRLVEAHGGKVAAASSPAEGTSFEVRLPRRAPAAGA</sequence>
<evidence type="ECO:0000256" key="1">
    <source>
        <dbReference type="ARBA" id="ARBA00000085"/>
    </source>
</evidence>
<dbReference type="PANTHER" id="PTHR43547:SF2">
    <property type="entry name" value="HYBRID SIGNAL TRANSDUCTION HISTIDINE KINASE C"/>
    <property type="match status" value="1"/>
</dbReference>
<evidence type="ECO:0000313" key="8">
    <source>
        <dbReference type="Proteomes" id="UP000295781"/>
    </source>
</evidence>
<dbReference type="SMART" id="SM00387">
    <property type="entry name" value="HATPase_c"/>
    <property type="match status" value="1"/>
</dbReference>
<keyword evidence="7" id="KW-0808">Transferase</keyword>
<dbReference type="SMART" id="SM00448">
    <property type="entry name" value="REC"/>
    <property type="match status" value="1"/>
</dbReference>
<evidence type="ECO:0000259" key="6">
    <source>
        <dbReference type="PROSITE" id="PS50110"/>
    </source>
</evidence>
<dbReference type="GO" id="GO:0000155">
    <property type="term" value="F:phosphorelay sensor kinase activity"/>
    <property type="evidence" value="ECO:0007669"/>
    <property type="project" value="InterPro"/>
</dbReference>
<protein>
    <recommendedName>
        <fullName evidence="2">histidine kinase</fullName>
        <ecNumber evidence="2">2.7.13.3</ecNumber>
    </recommendedName>
</protein>
<evidence type="ECO:0000256" key="4">
    <source>
        <dbReference type="PROSITE-ProRule" id="PRU00169"/>
    </source>
</evidence>
<evidence type="ECO:0000256" key="3">
    <source>
        <dbReference type="ARBA" id="ARBA00022553"/>
    </source>
</evidence>
<keyword evidence="3 4" id="KW-0597">Phosphoprotein</keyword>
<feature type="domain" description="Histidine kinase" evidence="5">
    <location>
        <begin position="149"/>
        <end position="361"/>
    </location>
</feature>
<dbReference type="RefSeq" id="WP_242516221.1">
    <property type="nucleotide sequence ID" value="NZ_CP012670.1"/>
</dbReference>
<keyword evidence="7" id="KW-0418">Kinase</keyword>
<dbReference type="InterPro" id="IPR001789">
    <property type="entry name" value="Sig_transdc_resp-reg_receiver"/>
</dbReference>
<dbReference type="InterPro" id="IPR003594">
    <property type="entry name" value="HATPase_dom"/>
</dbReference>
<dbReference type="SUPFAM" id="SSF52172">
    <property type="entry name" value="CheY-like"/>
    <property type="match status" value="1"/>
</dbReference>
<evidence type="ECO:0000313" key="7">
    <source>
        <dbReference type="EMBL" id="AUX22520.1"/>
    </source>
</evidence>
<dbReference type="PROSITE" id="PS50110">
    <property type="entry name" value="RESPONSE_REGULATORY"/>
    <property type="match status" value="1"/>
</dbReference>
<dbReference type="Pfam" id="PF00512">
    <property type="entry name" value="HisKA"/>
    <property type="match status" value="1"/>
</dbReference>
<evidence type="ECO:0000259" key="5">
    <source>
        <dbReference type="PROSITE" id="PS50109"/>
    </source>
</evidence>
<dbReference type="CDD" id="cd00075">
    <property type="entry name" value="HATPase"/>
    <property type="match status" value="1"/>
</dbReference>
<dbReference type="CDD" id="cd00082">
    <property type="entry name" value="HisKA"/>
    <property type="match status" value="1"/>
</dbReference>
<dbReference type="PANTHER" id="PTHR43547">
    <property type="entry name" value="TWO-COMPONENT HISTIDINE KINASE"/>
    <property type="match status" value="1"/>
</dbReference>
<gene>
    <name evidence="7" type="primary">cpxA</name>
    <name evidence="7" type="ORF">SOCEGT47_030230</name>
</gene>
<dbReference type="Gene3D" id="1.10.287.130">
    <property type="match status" value="1"/>
</dbReference>
<dbReference type="InterPro" id="IPR011006">
    <property type="entry name" value="CheY-like_superfamily"/>
</dbReference>
<dbReference type="AlphaFoldDB" id="A0A4P2Q062"/>
<dbReference type="SMART" id="SM00388">
    <property type="entry name" value="HisKA"/>
    <property type="match status" value="1"/>
</dbReference>
<dbReference type="InterPro" id="IPR036097">
    <property type="entry name" value="HisK_dim/P_sf"/>
</dbReference>
<dbReference type="Gene3D" id="3.40.50.2300">
    <property type="match status" value="1"/>
</dbReference>
<dbReference type="Proteomes" id="UP000295781">
    <property type="component" value="Chromosome"/>
</dbReference>
<dbReference type="EC" id="2.7.13.3" evidence="2"/>
<dbReference type="InterPro" id="IPR003661">
    <property type="entry name" value="HisK_dim/P_dom"/>
</dbReference>
<dbReference type="SUPFAM" id="SSF47384">
    <property type="entry name" value="Homodimeric domain of signal transducing histidine kinase"/>
    <property type="match status" value="1"/>
</dbReference>
<comment type="catalytic activity">
    <reaction evidence="1">
        <text>ATP + protein L-histidine = ADP + protein N-phospho-L-histidine.</text>
        <dbReference type="EC" id="2.7.13.3"/>
    </reaction>
</comment>
<dbReference type="InterPro" id="IPR004358">
    <property type="entry name" value="Sig_transdc_His_kin-like_C"/>
</dbReference>
<reference evidence="7 8" key="1">
    <citation type="submission" date="2015-09" db="EMBL/GenBank/DDBJ databases">
        <title>Sorangium comparison.</title>
        <authorList>
            <person name="Zaburannyi N."/>
            <person name="Bunk B."/>
            <person name="Overmann J."/>
            <person name="Mueller R."/>
        </authorList>
    </citation>
    <scope>NUCLEOTIDE SEQUENCE [LARGE SCALE GENOMIC DNA]</scope>
    <source>
        <strain evidence="7 8">So ceGT47</strain>
    </source>
</reference>
<evidence type="ECO:0000256" key="2">
    <source>
        <dbReference type="ARBA" id="ARBA00012438"/>
    </source>
</evidence>
<dbReference type="PROSITE" id="PS50109">
    <property type="entry name" value="HIS_KIN"/>
    <property type="match status" value="1"/>
</dbReference>
<feature type="domain" description="Response regulatory" evidence="6">
    <location>
        <begin position="3"/>
        <end position="120"/>
    </location>
</feature>
<dbReference type="Gene3D" id="3.30.565.10">
    <property type="entry name" value="Histidine kinase-like ATPase, C-terminal domain"/>
    <property type="match status" value="1"/>
</dbReference>
<name>A0A4P2Q062_SORCE</name>
<organism evidence="7 8">
    <name type="scientific">Sorangium cellulosum</name>
    <name type="common">Polyangium cellulosum</name>
    <dbReference type="NCBI Taxonomy" id="56"/>
    <lineage>
        <taxon>Bacteria</taxon>
        <taxon>Pseudomonadati</taxon>
        <taxon>Myxococcota</taxon>
        <taxon>Polyangia</taxon>
        <taxon>Polyangiales</taxon>
        <taxon>Polyangiaceae</taxon>
        <taxon>Sorangium</taxon>
    </lineage>
</organism>
<dbReference type="SUPFAM" id="SSF55874">
    <property type="entry name" value="ATPase domain of HSP90 chaperone/DNA topoisomerase II/histidine kinase"/>
    <property type="match status" value="1"/>
</dbReference>
<dbReference type="InterPro" id="IPR036890">
    <property type="entry name" value="HATPase_C_sf"/>
</dbReference>
<proteinExistence type="predicted"/>